<keyword evidence="1" id="KW-1133">Transmembrane helix</keyword>
<dbReference type="Pfam" id="PF11820">
    <property type="entry name" value="DUF3339"/>
    <property type="match status" value="1"/>
</dbReference>
<dbReference type="AlphaFoldDB" id="A0ABC8RY36"/>
<evidence type="ECO:0000313" key="2">
    <source>
        <dbReference type="EMBL" id="CAK9149898.1"/>
    </source>
</evidence>
<reference evidence="2 4" key="1">
    <citation type="submission" date="2024-02" db="EMBL/GenBank/DDBJ databases">
        <authorList>
            <person name="Vignale AGUSTIN F."/>
            <person name="Sosa J E."/>
            <person name="Modenutti C."/>
        </authorList>
    </citation>
    <scope>NUCLEOTIDE SEQUENCE [LARGE SCALE GENOMIC DNA]</scope>
</reference>
<dbReference type="InterPro" id="IPR021775">
    <property type="entry name" value="DUF3339"/>
</dbReference>
<comment type="caution">
    <text evidence="2">The sequence shown here is derived from an EMBL/GenBank/DDBJ whole genome shotgun (WGS) entry which is preliminary data.</text>
</comment>
<name>A0ABC8RY36_9AQUA</name>
<dbReference type="PANTHER" id="PTHR33128">
    <property type="entry name" value="OS05G0103400 PROTEIN"/>
    <property type="match status" value="1"/>
</dbReference>
<gene>
    <name evidence="2" type="ORF">ILEXP_LOCUS17991</name>
    <name evidence="3" type="ORF">ILEXP_LOCUS30016</name>
</gene>
<evidence type="ECO:0000313" key="3">
    <source>
        <dbReference type="EMBL" id="CAK9161225.1"/>
    </source>
</evidence>
<organism evidence="2 4">
    <name type="scientific">Ilex paraguariensis</name>
    <name type="common">yerba mate</name>
    <dbReference type="NCBI Taxonomy" id="185542"/>
    <lineage>
        <taxon>Eukaryota</taxon>
        <taxon>Viridiplantae</taxon>
        <taxon>Streptophyta</taxon>
        <taxon>Embryophyta</taxon>
        <taxon>Tracheophyta</taxon>
        <taxon>Spermatophyta</taxon>
        <taxon>Magnoliopsida</taxon>
        <taxon>eudicotyledons</taxon>
        <taxon>Gunneridae</taxon>
        <taxon>Pentapetalae</taxon>
        <taxon>asterids</taxon>
        <taxon>campanulids</taxon>
        <taxon>Aquifoliales</taxon>
        <taxon>Aquifoliaceae</taxon>
        <taxon>Ilex</taxon>
    </lineage>
</organism>
<dbReference type="EMBL" id="CAUOFW020003646">
    <property type="protein sequence ID" value="CAK9161225.1"/>
    <property type="molecule type" value="Genomic_DNA"/>
</dbReference>
<accession>A0ABC8RY36</accession>
<evidence type="ECO:0000313" key="4">
    <source>
        <dbReference type="Proteomes" id="UP001642360"/>
    </source>
</evidence>
<dbReference type="PANTHER" id="PTHR33128:SF71">
    <property type="entry name" value="PROTEIN, PUTATIVE-RELATED"/>
    <property type="match status" value="1"/>
</dbReference>
<feature type="transmembrane region" description="Helical" evidence="1">
    <location>
        <begin position="7"/>
        <end position="25"/>
    </location>
</feature>
<sequence length="151" mass="17380">MSDWGPVFVAVVLFILLTPGLLIQVPGPNRCIEFGNFQTSGMSILVHSILYFALICIFLLAVGIHILKRNAHNCFLRIEMDIKYNKEQNKKQTTDNSVQQYGGYSTGFHFQEINRPMLPRKLKDLSWRQKCKQRCSFEWSELPNHSPPPPS</sequence>
<evidence type="ECO:0000256" key="1">
    <source>
        <dbReference type="SAM" id="Phobius"/>
    </source>
</evidence>
<dbReference type="EMBL" id="CAUOFW020001957">
    <property type="protein sequence ID" value="CAK9149898.1"/>
    <property type="molecule type" value="Genomic_DNA"/>
</dbReference>
<proteinExistence type="predicted"/>
<keyword evidence="1" id="KW-0812">Transmembrane</keyword>
<protein>
    <submittedName>
        <fullName evidence="2">Uncharacterized protein</fullName>
    </submittedName>
</protein>
<keyword evidence="1" id="KW-0472">Membrane</keyword>
<keyword evidence="4" id="KW-1185">Reference proteome</keyword>
<feature type="transmembrane region" description="Helical" evidence="1">
    <location>
        <begin position="45"/>
        <end position="67"/>
    </location>
</feature>
<dbReference type="Proteomes" id="UP001642360">
    <property type="component" value="Unassembled WGS sequence"/>
</dbReference>